<keyword evidence="3" id="KW-1185">Reference proteome</keyword>
<protein>
    <recommendedName>
        <fullName evidence="1">AB hydrolase-1 domain-containing protein</fullName>
    </recommendedName>
</protein>
<reference evidence="2 3" key="2">
    <citation type="journal article" date="2008" name="Nature">
        <title>The Phaeodactylum genome reveals the evolutionary history of diatom genomes.</title>
        <authorList>
            <person name="Bowler C."/>
            <person name="Allen A.E."/>
            <person name="Badger J.H."/>
            <person name="Grimwood J."/>
            <person name="Jabbari K."/>
            <person name="Kuo A."/>
            <person name="Maheswari U."/>
            <person name="Martens C."/>
            <person name="Maumus F."/>
            <person name="Otillar R.P."/>
            <person name="Rayko E."/>
            <person name="Salamov A."/>
            <person name="Vandepoele K."/>
            <person name="Beszteri B."/>
            <person name="Gruber A."/>
            <person name="Heijde M."/>
            <person name="Katinka M."/>
            <person name="Mock T."/>
            <person name="Valentin K."/>
            <person name="Verret F."/>
            <person name="Berges J.A."/>
            <person name="Brownlee C."/>
            <person name="Cadoret J.P."/>
            <person name="Chiovitti A."/>
            <person name="Choi C.J."/>
            <person name="Coesel S."/>
            <person name="De Martino A."/>
            <person name="Detter J.C."/>
            <person name="Durkin C."/>
            <person name="Falciatore A."/>
            <person name="Fournet J."/>
            <person name="Haruta M."/>
            <person name="Huysman M.J."/>
            <person name="Jenkins B.D."/>
            <person name="Jiroutova K."/>
            <person name="Jorgensen R.E."/>
            <person name="Joubert Y."/>
            <person name="Kaplan A."/>
            <person name="Kroger N."/>
            <person name="Kroth P.G."/>
            <person name="La Roche J."/>
            <person name="Lindquist E."/>
            <person name="Lommer M."/>
            <person name="Martin-Jezequel V."/>
            <person name="Lopez P.J."/>
            <person name="Lucas S."/>
            <person name="Mangogna M."/>
            <person name="McGinnis K."/>
            <person name="Medlin L.K."/>
            <person name="Montsant A."/>
            <person name="Oudot-Le Secq M.P."/>
            <person name="Napoli C."/>
            <person name="Obornik M."/>
            <person name="Parker M.S."/>
            <person name="Petit J.L."/>
            <person name="Porcel B.M."/>
            <person name="Poulsen N."/>
            <person name="Robison M."/>
            <person name="Rychlewski L."/>
            <person name="Rynearson T.A."/>
            <person name="Schmutz J."/>
            <person name="Shapiro H."/>
            <person name="Siaut M."/>
            <person name="Stanley M."/>
            <person name="Sussman M.R."/>
            <person name="Taylor A.R."/>
            <person name="Vardi A."/>
            <person name="von Dassow P."/>
            <person name="Vyverman W."/>
            <person name="Willis A."/>
            <person name="Wyrwicz L.S."/>
            <person name="Rokhsar D.S."/>
            <person name="Weissenbach J."/>
            <person name="Armbrust E.V."/>
            <person name="Green B.R."/>
            <person name="Van de Peer Y."/>
            <person name="Grigoriev I.V."/>
        </authorList>
    </citation>
    <scope>NUCLEOTIDE SEQUENCE [LARGE SCALE GENOMIC DNA]</scope>
    <source>
        <strain evidence="2 3">CCMP1335</strain>
    </source>
</reference>
<dbReference type="InterPro" id="IPR050266">
    <property type="entry name" value="AB_hydrolase_sf"/>
</dbReference>
<dbReference type="AlphaFoldDB" id="B8CES9"/>
<dbReference type="Gene3D" id="3.40.50.1820">
    <property type="entry name" value="alpha/beta hydrolase"/>
    <property type="match status" value="1"/>
</dbReference>
<dbReference type="GeneID" id="7443363"/>
<dbReference type="PaxDb" id="35128-Thaps270031"/>
<dbReference type="KEGG" id="tps:THAPSDRAFT_270031"/>
<dbReference type="InterPro" id="IPR000073">
    <property type="entry name" value="AB_hydrolase_1"/>
</dbReference>
<dbReference type="InParanoid" id="B8CES9"/>
<dbReference type="GO" id="GO:0016020">
    <property type="term" value="C:membrane"/>
    <property type="evidence" value="ECO:0000318"/>
    <property type="project" value="GO_Central"/>
</dbReference>
<dbReference type="PANTHER" id="PTHR43798">
    <property type="entry name" value="MONOACYLGLYCEROL LIPASE"/>
    <property type="match status" value="1"/>
</dbReference>
<reference evidence="2 3" key="1">
    <citation type="journal article" date="2004" name="Science">
        <title>The genome of the diatom Thalassiosira pseudonana: ecology, evolution, and metabolism.</title>
        <authorList>
            <person name="Armbrust E.V."/>
            <person name="Berges J.A."/>
            <person name="Bowler C."/>
            <person name="Green B.R."/>
            <person name="Martinez D."/>
            <person name="Putnam N.H."/>
            <person name="Zhou S."/>
            <person name="Allen A.E."/>
            <person name="Apt K.E."/>
            <person name="Bechner M."/>
            <person name="Brzezinski M.A."/>
            <person name="Chaal B.K."/>
            <person name="Chiovitti A."/>
            <person name="Davis A.K."/>
            <person name="Demarest M.S."/>
            <person name="Detter J.C."/>
            <person name="Glavina T."/>
            <person name="Goodstein D."/>
            <person name="Hadi M.Z."/>
            <person name="Hellsten U."/>
            <person name="Hildebrand M."/>
            <person name="Jenkins B.D."/>
            <person name="Jurka J."/>
            <person name="Kapitonov V.V."/>
            <person name="Kroger N."/>
            <person name="Lau W.W."/>
            <person name="Lane T.W."/>
            <person name="Larimer F.W."/>
            <person name="Lippmeier J.C."/>
            <person name="Lucas S."/>
            <person name="Medina M."/>
            <person name="Montsant A."/>
            <person name="Obornik M."/>
            <person name="Parker M.S."/>
            <person name="Palenik B."/>
            <person name="Pazour G.J."/>
            <person name="Richardson P.M."/>
            <person name="Rynearson T.A."/>
            <person name="Saito M.A."/>
            <person name="Schwartz D.C."/>
            <person name="Thamatrakoln K."/>
            <person name="Valentin K."/>
            <person name="Vardi A."/>
            <person name="Wilkerson F.P."/>
            <person name="Rokhsar D.S."/>
        </authorList>
    </citation>
    <scope>NUCLEOTIDE SEQUENCE [LARGE SCALE GENOMIC DNA]</scope>
    <source>
        <strain evidence="2 3">CCMP1335</strain>
    </source>
</reference>
<dbReference type="SUPFAM" id="SSF53474">
    <property type="entry name" value="alpha/beta-Hydrolases"/>
    <property type="match status" value="1"/>
</dbReference>
<dbReference type="HOGENOM" id="CLU_901640_0_0_1"/>
<dbReference type="PANTHER" id="PTHR43798:SF33">
    <property type="entry name" value="HYDROLASE, PUTATIVE (AFU_ORTHOLOGUE AFUA_2G14860)-RELATED"/>
    <property type="match status" value="1"/>
</dbReference>
<sequence length="309" mass="33785">MAAELLDSTPRLSKDLGSGETMSYREYNVGQPQTLITIPGFMTDDSIYSILAVLPQFADHHIIAVNPIGWNGSSMNTPIWSHEENADKVMELMALLNVKSAMAMGYSTGGGIAFYMAHNYPDTINAAFLMHSIPLHGLKFFTPTGEHAVIDSIEEGEQMMAEIESPSLEDPIVFNEFFKSMSSNPTGYVPATHKLNAYFQEAALGMVGTLEIGYSNMAFNVCPIQTPYSSPSDDLSTLESKVIVVHGSPDTVVPGELVESVTKLAIADQWAPTGMLSFYDDGEGHMVLIDYPHVFGEIYRKALEEQVLA</sequence>
<gene>
    <name evidence="2" type="ORF">THAPSDRAFT_270031</name>
</gene>
<name>B8CES9_THAPS</name>
<dbReference type="EMBL" id="CM000652">
    <property type="protein sequence ID" value="EED87955.1"/>
    <property type="molecule type" value="Genomic_DNA"/>
</dbReference>
<dbReference type="InterPro" id="IPR029058">
    <property type="entry name" value="AB_hydrolase_fold"/>
</dbReference>
<feature type="domain" description="AB hydrolase-1" evidence="1">
    <location>
        <begin position="35"/>
        <end position="132"/>
    </location>
</feature>
<dbReference type="Proteomes" id="UP000001449">
    <property type="component" value="Chromosome 20"/>
</dbReference>
<dbReference type="RefSeq" id="XP_002294595.1">
    <property type="nucleotide sequence ID" value="XM_002294559.1"/>
</dbReference>
<proteinExistence type="predicted"/>
<evidence type="ECO:0000259" key="1">
    <source>
        <dbReference type="Pfam" id="PF00561"/>
    </source>
</evidence>
<evidence type="ECO:0000313" key="3">
    <source>
        <dbReference type="Proteomes" id="UP000001449"/>
    </source>
</evidence>
<accession>B8CES9</accession>
<organism evidence="2 3">
    <name type="scientific">Thalassiosira pseudonana</name>
    <name type="common">Marine diatom</name>
    <name type="synonym">Cyclotella nana</name>
    <dbReference type="NCBI Taxonomy" id="35128"/>
    <lineage>
        <taxon>Eukaryota</taxon>
        <taxon>Sar</taxon>
        <taxon>Stramenopiles</taxon>
        <taxon>Ochrophyta</taxon>
        <taxon>Bacillariophyta</taxon>
        <taxon>Coscinodiscophyceae</taxon>
        <taxon>Thalassiosirophycidae</taxon>
        <taxon>Thalassiosirales</taxon>
        <taxon>Thalassiosiraceae</taxon>
        <taxon>Thalassiosira</taxon>
    </lineage>
</organism>
<dbReference type="Pfam" id="PF00561">
    <property type="entry name" value="Abhydrolase_1"/>
    <property type="match status" value="1"/>
</dbReference>
<evidence type="ECO:0000313" key="2">
    <source>
        <dbReference type="EMBL" id="EED87955.1"/>
    </source>
</evidence>